<keyword evidence="6" id="KW-1185">Reference proteome</keyword>
<dbReference type="GO" id="GO:0009026">
    <property type="term" value="F:tagaturonate reductase activity"/>
    <property type="evidence" value="ECO:0007669"/>
    <property type="project" value="UniProtKB-EC"/>
</dbReference>
<evidence type="ECO:0000256" key="1">
    <source>
        <dbReference type="ARBA" id="ARBA00023002"/>
    </source>
</evidence>
<dbReference type="GO" id="GO:0008926">
    <property type="term" value="F:mannitol-1-phosphate 5-dehydrogenase activity"/>
    <property type="evidence" value="ECO:0007669"/>
    <property type="project" value="TreeGrafter"/>
</dbReference>
<dbReference type="InterPro" id="IPR013131">
    <property type="entry name" value="Mannitol_DH_N"/>
</dbReference>
<protein>
    <submittedName>
        <fullName evidence="5">Tagaturonate reductase</fullName>
        <ecNumber evidence="5">1.1.1.58</ecNumber>
    </submittedName>
</protein>
<dbReference type="GO" id="GO:0005829">
    <property type="term" value="C:cytosol"/>
    <property type="evidence" value="ECO:0007669"/>
    <property type="project" value="TreeGrafter"/>
</dbReference>
<sequence length="503" mass="57106">MKLSPSTLKNISAVKVSIPDQQILELPEKVLQFGTGVLLRGLPDYFIDAANKAGIFNGRIVVVKSTSKGDTSAFDRQGSLYTLCERGVQNGQRVEQNILCSAISRVLNAQTDWTEILNCAHSEDMQIIISNTTEVGIQLVKEDIRKEPPVSFPGKLLAFLYERFTAFEGRNDKGLVIVATELIPDNGKKLESIVLELAHLNSLEDDFIEWLENSNFFCNSLVDRIVTGMPEKELRDQIEIELGYTDDLMIVSEVYSLWAIEGDEKIKNILSFAEVNEGVVITPDIELYRELKLRLLNATHTLTCGIAFLAGFDTVYKSMENKEFFSFIEKLMRNEIAPSIPFQIENTIKQDFISKVLDRFKNPHIAHHWINITLNYTSKMRMRCIPLLMQHYKQSDIAPALFTFGFAAYLCFMKVVQQKGKEYFGEANGEEYLIEDPSANKFYHFWKNNNVEEVVNEVLSDTSIWGDDLSQLPGFAKSVISNLKSIEENGMKTTLEYHSKISV</sequence>
<feature type="domain" description="Mannitol dehydrogenase N-terminal" evidence="3">
    <location>
        <begin position="29"/>
        <end position="263"/>
    </location>
</feature>
<dbReference type="GO" id="GO:0019592">
    <property type="term" value="P:mannitol catabolic process"/>
    <property type="evidence" value="ECO:0007669"/>
    <property type="project" value="TreeGrafter"/>
</dbReference>
<dbReference type="EC" id="1.1.1.58" evidence="5"/>
<comment type="caution">
    <text evidence="5">The sequence shown here is derived from an EMBL/GenBank/DDBJ whole genome shotgun (WGS) entry which is preliminary data.</text>
</comment>
<dbReference type="Gene3D" id="1.10.1040.10">
    <property type="entry name" value="N-(1-d-carboxylethyl)-l-norvaline Dehydrogenase, domain 2"/>
    <property type="match status" value="1"/>
</dbReference>
<dbReference type="InterPro" id="IPR013118">
    <property type="entry name" value="Mannitol_DH_C"/>
</dbReference>
<dbReference type="InterPro" id="IPR008927">
    <property type="entry name" value="6-PGluconate_DH-like_C_sf"/>
</dbReference>
<dbReference type="PANTHER" id="PTHR30524:SF0">
    <property type="entry name" value="ALTRONATE OXIDOREDUCTASE-RELATED"/>
    <property type="match status" value="1"/>
</dbReference>
<dbReference type="Proteomes" id="UP000267223">
    <property type="component" value="Unassembled WGS sequence"/>
</dbReference>
<dbReference type="OrthoDB" id="9768714at2"/>
<dbReference type="EMBL" id="RJJR01000014">
    <property type="protein sequence ID" value="RNI34225.1"/>
    <property type="molecule type" value="Genomic_DNA"/>
</dbReference>
<dbReference type="RefSeq" id="WP_123121766.1">
    <property type="nucleotide sequence ID" value="NZ_RJJR01000014.1"/>
</dbReference>
<evidence type="ECO:0000313" key="6">
    <source>
        <dbReference type="Proteomes" id="UP000267223"/>
    </source>
</evidence>
<dbReference type="Pfam" id="PF01232">
    <property type="entry name" value="Mannitol_dh"/>
    <property type="match status" value="1"/>
</dbReference>
<reference evidence="5 6" key="1">
    <citation type="submission" date="2018-11" db="EMBL/GenBank/DDBJ databases">
        <title>Draft genome sequence of Ferruginibacter sp. BO-59.</title>
        <authorList>
            <person name="Im W.T."/>
        </authorList>
    </citation>
    <scope>NUCLEOTIDE SEQUENCE [LARGE SCALE GENOMIC DNA]</scope>
    <source>
        <strain evidence="5 6">BO-59</strain>
    </source>
</reference>
<gene>
    <name evidence="5" type="ORF">EFY79_16125</name>
</gene>
<evidence type="ECO:0000313" key="5">
    <source>
        <dbReference type="EMBL" id="RNI34225.1"/>
    </source>
</evidence>
<dbReference type="InterPro" id="IPR036291">
    <property type="entry name" value="NAD(P)-bd_dom_sf"/>
</dbReference>
<proteinExistence type="predicted"/>
<keyword evidence="1 5" id="KW-0560">Oxidoreductase</keyword>
<dbReference type="NCBIfam" id="NF002969">
    <property type="entry name" value="PRK03643.1"/>
    <property type="match status" value="1"/>
</dbReference>
<evidence type="ECO:0000259" key="3">
    <source>
        <dbReference type="Pfam" id="PF01232"/>
    </source>
</evidence>
<organism evidence="5 6">
    <name type="scientific">Hanamia caeni</name>
    <dbReference type="NCBI Taxonomy" id="2294116"/>
    <lineage>
        <taxon>Bacteria</taxon>
        <taxon>Pseudomonadati</taxon>
        <taxon>Bacteroidota</taxon>
        <taxon>Chitinophagia</taxon>
        <taxon>Chitinophagales</taxon>
        <taxon>Chitinophagaceae</taxon>
        <taxon>Hanamia</taxon>
    </lineage>
</organism>
<keyword evidence="2" id="KW-0520">NAD</keyword>
<accession>A0A3M9NA04</accession>
<dbReference type="AlphaFoldDB" id="A0A3M9NA04"/>
<evidence type="ECO:0000256" key="2">
    <source>
        <dbReference type="ARBA" id="ARBA00023027"/>
    </source>
</evidence>
<name>A0A3M9NA04_9BACT</name>
<dbReference type="InterPro" id="IPR013328">
    <property type="entry name" value="6PGD_dom2"/>
</dbReference>
<dbReference type="SUPFAM" id="SSF51735">
    <property type="entry name" value="NAD(P)-binding Rossmann-fold domains"/>
    <property type="match status" value="1"/>
</dbReference>
<dbReference type="Pfam" id="PF08125">
    <property type="entry name" value="Mannitol_dh_C"/>
    <property type="match status" value="1"/>
</dbReference>
<evidence type="ECO:0000259" key="4">
    <source>
        <dbReference type="Pfam" id="PF08125"/>
    </source>
</evidence>
<dbReference type="SUPFAM" id="SSF48179">
    <property type="entry name" value="6-phosphogluconate dehydrogenase C-terminal domain-like"/>
    <property type="match status" value="1"/>
</dbReference>
<dbReference type="PANTHER" id="PTHR30524">
    <property type="entry name" value="MANNITOL-1-PHOSPHATE 5-DEHYDROGENASE"/>
    <property type="match status" value="1"/>
</dbReference>
<feature type="domain" description="Mannitol dehydrogenase C-terminal" evidence="4">
    <location>
        <begin position="284"/>
        <end position="486"/>
    </location>
</feature>
<dbReference type="Gene3D" id="3.40.50.720">
    <property type="entry name" value="NAD(P)-binding Rossmann-like Domain"/>
    <property type="match status" value="1"/>
</dbReference>